<comment type="caution">
    <text evidence="1">The sequence shown here is derived from an EMBL/GenBank/DDBJ whole genome shotgun (WGS) entry which is preliminary data.</text>
</comment>
<evidence type="ECO:0000313" key="2">
    <source>
        <dbReference type="Proteomes" id="UP000294927"/>
    </source>
</evidence>
<dbReference type="RefSeq" id="WP_133900746.1">
    <property type="nucleotide sequence ID" value="NZ_SOCP01000001.1"/>
</dbReference>
<gene>
    <name evidence="1" type="ORF">CLV71_101345</name>
</gene>
<reference evidence="1 2" key="1">
    <citation type="submission" date="2019-03" db="EMBL/GenBank/DDBJ databases">
        <title>Genomic Encyclopedia of Archaeal and Bacterial Type Strains, Phase II (KMG-II): from individual species to whole genera.</title>
        <authorList>
            <person name="Goeker M."/>
        </authorList>
    </citation>
    <scope>NUCLEOTIDE SEQUENCE [LARGE SCALE GENOMIC DNA]</scope>
    <source>
        <strain evidence="1 2">DSM 45499</strain>
    </source>
</reference>
<organism evidence="1 2">
    <name type="scientific">Actinophytocola oryzae</name>
    <dbReference type="NCBI Taxonomy" id="502181"/>
    <lineage>
        <taxon>Bacteria</taxon>
        <taxon>Bacillati</taxon>
        <taxon>Actinomycetota</taxon>
        <taxon>Actinomycetes</taxon>
        <taxon>Pseudonocardiales</taxon>
        <taxon>Pseudonocardiaceae</taxon>
    </lineage>
</organism>
<sequence>MNVETSLKEAMSIDGAVGVALVDYESGMSLGTMGGGDWLELDVAAAGNTEVVRAKMRVMAALALDDTIEDILITLGRQYHLIRLISDNVSSSPSLFLYLVLDRSRSNLALARHHLRRIEGDLTV</sequence>
<dbReference type="AlphaFoldDB" id="A0A4R7W4G7"/>
<dbReference type="Proteomes" id="UP000294927">
    <property type="component" value="Unassembled WGS sequence"/>
</dbReference>
<proteinExistence type="predicted"/>
<dbReference type="EMBL" id="SOCP01000001">
    <property type="protein sequence ID" value="TDV57474.1"/>
    <property type="molecule type" value="Genomic_DNA"/>
</dbReference>
<evidence type="ECO:0000313" key="1">
    <source>
        <dbReference type="EMBL" id="TDV57474.1"/>
    </source>
</evidence>
<keyword evidence="2" id="KW-1185">Reference proteome</keyword>
<name>A0A4R7W4G7_9PSEU</name>
<protein>
    <submittedName>
        <fullName evidence="1">Uncharacterized protein</fullName>
    </submittedName>
</protein>
<accession>A0A4R7W4G7</accession>
<dbReference type="OrthoDB" id="3781969at2"/>